<name>A0AB37RJ08_LACPE</name>
<evidence type="ECO:0000256" key="3">
    <source>
        <dbReference type="ARBA" id="ARBA00022691"/>
    </source>
</evidence>
<dbReference type="PROSITE" id="PS01184">
    <property type="entry name" value="UBIE_2"/>
    <property type="match status" value="1"/>
</dbReference>
<feature type="domain" description="Methyltransferase" evidence="5">
    <location>
        <begin position="99"/>
        <end position="205"/>
    </location>
</feature>
<dbReference type="GO" id="GO:0008168">
    <property type="term" value="F:methyltransferase activity"/>
    <property type="evidence" value="ECO:0007669"/>
    <property type="project" value="UniProtKB-KW"/>
</dbReference>
<dbReference type="InterPro" id="IPR029063">
    <property type="entry name" value="SAM-dependent_MTases_sf"/>
</dbReference>
<evidence type="ECO:0000256" key="1">
    <source>
        <dbReference type="ARBA" id="ARBA00022603"/>
    </source>
</evidence>
<proteinExistence type="predicted"/>
<dbReference type="AlphaFoldDB" id="A0AB37RJ08"/>
<keyword evidence="3" id="KW-0949">S-adenosyl-L-methionine</keyword>
<evidence type="ECO:0000313" key="7">
    <source>
        <dbReference type="Proteomes" id="UP000281061"/>
    </source>
</evidence>
<keyword evidence="2" id="KW-0808">Transferase</keyword>
<dbReference type="SUPFAM" id="SSF53335">
    <property type="entry name" value="S-adenosyl-L-methionine-dependent methyltransferases"/>
    <property type="match status" value="1"/>
</dbReference>
<dbReference type="Pfam" id="PF13649">
    <property type="entry name" value="Methyltransf_25"/>
    <property type="match status" value="1"/>
</dbReference>
<organism evidence="6 7">
    <name type="scientific">Lactiplantibacillus pentosus</name>
    <name type="common">Lactobacillus pentosus</name>
    <dbReference type="NCBI Taxonomy" id="1589"/>
    <lineage>
        <taxon>Bacteria</taxon>
        <taxon>Bacillati</taxon>
        <taxon>Bacillota</taxon>
        <taxon>Bacilli</taxon>
        <taxon>Lactobacillales</taxon>
        <taxon>Lactobacillaceae</taxon>
        <taxon>Lactiplantibacillus</taxon>
    </lineage>
</organism>
<dbReference type="CDD" id="cd02440">
    <property type="entry name" value="AdoMet_MTases"/>
    <property type="match status" value="1"/>
</dbReference>
<dbReference type="InterPro" id="IPR041698">
    <property type="entry name" value="Methyltransf_25"/>
</dbReference>
<sequence length="263" mass="28961">MMVAYCLKVWGFKGGQSWMNIKRYGVDAPFALLIYTVFGVGLLLHAYVNRLNYPIGIEMTLGIILFLGALIFLHTTAQGKYQLFDEAMHRLNLKPDSQVLDLGCGRGALLTRIAQQLGPAGKVTGLDLWLSRDQSHNKMAVTQKNVEDLGLANRVDLVTGDMAKLDFPNASFDVVTSSFAIHNIKNEQARINAVKEAIRVLKPGGHLMIIDTGRNINEYGQVFQDAGLQITQSMSLGFNGWWATPLTDSYVVAGNKPTSNMAK</sequence>
<evidence type="ECO:0000313" key="6">
    <source>
        <dbReference type="EMBL" id="RMW55794.1"/>
    </source>
</evidence>
<accession>A0AB37RJ08</accession>
<evidence type="ECO:0000259" key="5">
    <source>
        <dbReference type="Pfam" id="PF13649"/>
    </source>
</evidence>
<dbReference type="Gene3D" id="3.40.50.150">
    <property type="entry name" value="Vaccinia Virus protein VP39"/>
    <property type="match status" value="1"/>
</dbReference>
<keyword evidence="4" id="KW-1133">Transmembrane helix</keyword>
<evidence type="ECO:0000256" key="4">
    <source>
        <dbReference type="SAM" id="Phobius"/>
    </source>
</evidence>
<keyword evidence="4" id="KW-0812">Transmembrane</keyword>
<gene>
    <name evidence="6" type="ORF">D6U17_05970</name>
</gene>
<reference evidence="6 7" key="1">
    <citation type="submission" date="2018-10" db="EMBL/GenBank/DDBJ databases">
        <title>Genome sequences of five Lactobacillus pentosus strains isolated from brines of traditionally fermented spanish-style green table olives and differences between them.</title>
        <authorList>
            <person name="Jimenez Diaz R."/>
        </authorList>
    </citation>
    <scope>NUCLEOTIDE SEQUENCE [LARGE SCALE GENOMIC DNA]</scope>
    <source>
        <strain evidence="6 7">IG8</strain>
    </source>
</reference>
<protein>
    <submittedName>
        <fullName evidence="6">Methyltransferase domain-containing protein</fullName>
    </submittedName>
</protein>
<feature type="transmembrane region" description="Helical" evidence="4">
    <location>
        <begin position="28"/>
        <end position="47"/>
    </location>
</feature>
<keyword evidence="1 6" id="KW-0489">Methyltransferase</keyword>
<evidence type="ECO:0000256" key="2">
    <source>
        <dbReference type="ARBA" id="ARBA00022679"/>
    </source>
</evidence>
<dbReference type="GO" id="GO:0032259">
    <property type="term" value="P:methylation"/>
    <property type="evidence" value="ECO:0007669"/>
    <property type="project" value="UniProtKB-KW"/>
</dbReference>
<feature type="transmembrane region" description="Helical" evidence="4">
    <location>
        <begin position="53"/>
        <end position="73"/>
    </location>
</feature>
<dbReference type="PANTHER" id="PTHR45277">
    <property type="entry name" value="EXPRESSED PROTEIN"/>
    <property type="match status" value="1"/>
</dbReference>
<comment type="caution">
    <text evidence="6">The sequence shown here is derived from an EMBL/GenBank/DDBJ whole genome shotgun (WGS) entry which is preliminary data.</text>
</comment>
<keyword evidence="4" id="KW-0472">Membrane</keyword>
<dbReference type="InterPro" id="IPR023576">
    <property type="entry name" value="UbiE/COQ5_MeTrFase_CS"/>
</dbReference>
<dbReference type="EMBL" id="RDCL01000049">
    <property type="protein sequence ID" value="RMW55794.1"/>
    <property type="molecule type" value="Genomic_DNA"/>
</dbReference>
<dbReference type="PANTHER" id="PTHR45277:SF1">
    <property type="entry name" value="EXPRESSED PROTEIN"/>
    <property type="match status" value="1"/>
</dbReference>
<dbReference type="Proteomes" id="UP000281061">
    <property type="component" value="Unassembled WGS sequence"/>
</dbReference>